<gene>
    <name evidence="3" type="ORF">DL346_09380</name>
</gene>
<dbReference type="InterPro" id="IPR045956">
    <property type="entry name" value="DUF6376"/>
</dbReference>
<evidence type="ECO:0000256" key="1">
    <source>
        <dbReference type="SAM" id="Coils"/>
    </source>
</evidence>
<keyword evidence="2" id="KW-0732">Signal</keyword>
<proteinExistence type="predicted"/>
<dbReference type="OrthoDB" id="2607309at2"/>
<evidence type="ECO:0000313" key="4">
    <source>
        <dbReference type="Proteomes" id="UP000249260"/>
    </source>
</evidence>
<name>A0A328U2N7_9BACL</name>
<feature type="coiled-coil region" evidence="1">
    <location>
        <begin position="63"/>
        <end position="113"/>
    </location>
</feature>
<feature type="signal peptide" evidence="2">
    <location>
        <begin position="1"/>
        <end position="18"/>
    </location>
</feature>
<dbReference type="EMBL" id="QLUW01000002">
    <property type="protein sequence ID" value="RAP75661.1"/>
    <property type="molecule type" value="Genomic_DNA"/>
</dbReference>
<dbReference type="Proteomes" id="UP000249260">
    <property type="component" value="Unassembled WGS sequence"/>
</dbReference>
<organism evidence="3 4">
    <name type="scientific">Paenibacillus montanisoli</name>
    <dbReference type="NCBI Taxonomy" id="2081970"/>
    <lineage>
        <taxon>Bacteria</taxon>
        <taxon>Bacillati</taxon>
        <taxon>Bacillota</taxon>
        <taxon>Bacilli</taxon>
        <taxon>Bacillales</taxon>
        <taxon>Paenibacillaceae</taxon>
        <taxon>Paenibacillus</taxon>
    </lineage>
</organism>
<dbReference type="PROSITE" id="PS51257">
    <property type="entry name" value="PROKAR_LIPOPROTEIN"/>
    <property type="match status" value="1"/>
</dbReference>
<dbReference type="AlphaFoldDB" id="A0A328U2N7"/>
<feature type="chain" id="PRO_5039408694" description="Lipoprotein" evidence="2">
    <location>
        <begin position="19"/>
        <end position="145"/>
    </location>
</feature>
<dbReference type="Pfam" id="PF19903">
    <property type="entry name" value="DUF6376"/>
    <property type="match status" value="1"/>
</dbReference>
<evidence type="ECO:0008006" key="5">
    <source>
        <dbReference type="Google" id="ProtNLM"/>
    </source>
</evidence>
<evidence type="ECO:0000313" key="3">
    <source>
        <dbReference type="EMBL" id="RAP75661.1"/>
    </source>
</evidence>
<comment type="caution">
    <text evidence="3">The sequence shown here is derived from an EMBL/GenBank/DDBJ whole genome shotgun (WGS) entry which is preliminary data.</text>
</comment>
<sequence>MRKLMMLLFVLSTMTLSACSLIEKADQSLQYVDQAQEHINKLADFAEQAPQMIQDAATNPETKQKLEDQLKALKKEIEQFNLTEAPAIAKDLHQQLIDKNNVLLQEINKVLAEGHLALDQLQNSPIIKTINEITSLMNRIENLGA</sequence>
<evidence type="ECO:0000256" key="2">
    <source>
        <dbReference type="SAM" id="SignalP"/>
    </source>
</evidence>
<protein>
    <recommendedName>
        <fullName evidence="5">Lipoprotein</fullName>
    </recommendedName>
</protein>
<keyword evidence="1" id="KW-0175">Coiled coil</keyword>
<dbReference type="RefSeq" id="WP_112881887.1">
    <property type="nucleotide sequence ID" value="NZ_QLUW01000002.1"/>
</dbReference>
<reference evidence="3 4" key="1">
    <citation type="submission" date="2018-06" db="EMBL/GenBank/DDBJ databases">
        <title>Paenibacillus montanisoli sp. nov., isolated from mountain area soil.</title>
        <authorList>
            <person name="Wu M."/>
        </authorList>
    </citation>
    <scope>NUCLEOTIDE SEQUENCE [LARGE SCALE GENOMIC DNA]</scope>
    <source>
        <strain evidence="3 4">RA17</strain>
    </source>
</reference>
<keyword evidence="4" id="KW-1185">Reference proteome</keyword>
<accession>A0A328U2N7</accession>